<keyword evidence="3" id="KW-1185">Reference proteome</keyword>
<name>A0AAV8WL50_9CUCU</name>
<proteinExistence type="predicted"/>
<feature type="compositionally biased region" description="Basic and acidic residues" evidence="1">
    <location>
        <begin position="141"/>
        <end position="161"/>
    </location>
</feature>
<feature type="region of interest" description="Disordered" evidence="1">
    <location>
        <begin position="106"/>
        <end position="161"/>
    </location>
</feature>
<organism evidence="2 3">
    <name type="scientific">Rhamnusium bicolor</name>
    <dbReference type="NCBI Taxonomy" id="1586634"/>
    <lineage>
        <taxon>Eukaryota</taxon>
        <taxon>Metazoa</taxon>
        <taxon>Ecdysozoa</taxon>
        <taxon>Arthropoda</taxon>
        <taxon>Hexapoda</taxon>
        <taxon>Insecta</taxon>
        <taxon>Pterygota</taxon>
        <taxon>Neoptera</taxon>
        <taxon>Endopterygota</taxon>
        <taxon>Coleoptera</taxon>
        <taxon>Polyphaga</taxon>
        <taxon>Cucujiformia</taxon>
        <taxon>Chrysomeloidea</taxon>
        <taxon>Cerambycidae</taxon>
        <taxon>Lepturinae</taxon>
        <taxon>Rhagiini</taxon>
        <taxon>Rhamnusium</taxon>
    </lineage>
</organism>
<feature type="non-terminal residue" evidence="2">
    <location>
        <position position="1"/>
    </location>
</feature>
<reference evidence="2" key="1">
    <citation type="journal article" date="2023" name="Insect Mol. Biol.">
        <title>Genome sequencing provides insights into the evolution of gene families encoding plant cell wall-degrading enzymes in longhorned beetles.</title>
        <authorList>
            <person name="Shin N.R."/>
            <person name="Okamura Y."/>
            <person name="Kirsch R."/>
            <person name="Pauchet Y."/>
        </authorList>
    </citation>
    <scope>NUCLEOTIDE SEQUENCE</scope>
    <source>
        <strain evidence="2">RBIC_L_NR</strain>
    </source>
</reference>
<dbReference type="AlphaFoldDB" id="A0AAV8WL50"/>
<feature type="region of interest" description="Disordered" evidence="1">
    <location>
        <begin position="1"/>
        <end position="29"/>
    </location>
</feature>
<dbReference type="Proteomes" id="UP001162156">
    <property type="component" value="Unassembled WGS sequence"/>
</dbReference>
<protein>
    <submittedName>
        <fullName evidence="2">Uncharacterized protein</fullName>
    </submittedName>
</protein>
<comment type="caution">
    <text evidence="2">The sequence shown here is derived from an EMBL/GenBank/DDBJ whole genome shotgun (WGS) entry which is preliminary data.</text>
</comment>
<dbReference type="EMBL" id="JANEYF010005748">
    <property type="protein sequence ID" value="KAJ8927022.1"/>
    <property type="molecule type" value="Genomic_DNA"/>
</dbReference>
<gene>
    <name evidence="2" type="ORF">NQ314_020585</name>
</gene>
<sequence>QAAEQAELVKAQETELNSKKEQLEGLRQEEQRLEKQKAESMRKLDSLTSNLQDTQLSISQAKALITQLQEQTRQMNDAITACDTAIESGDVNQVPDTALRIIPDFRDPEYNKVGMVNGDSNKQNGFEDDPFSNPSRPTHHGFSDDPFKSDPFKSKDAFSND</sequence>
<feature type="non-terminal residue" evidence="2">
    <location>
        <position position="161"/>
    </location>
</feature>
<evidence type="ECO:0000313" key="2">
    <source>
        <dbReference type="EMBL" id="KAJ8927022.1"/>
    </source>
</evidence>
<evidence type="ECO:0000256" key="1">
    <source>
        <dbReference type="SAM" id="MobiDB-lite"/>
    </source>
</evidence>
<feature type="compositionally biased region" description="Basic and acidic residues" evidence="1">
    <location>
        <begin position="10"/>
        <end position="29"/>
    </location>
</feature>
<evidence type="ECO:0000313" key="3">
    <source>
        <dbReference type="Proteomes" id="UP001162156"/>
    </source>
</evidence>
<accession>A0AAV8WL50</accession>